<evidence type="ECO:0000256" key="4">
    <source>
        <dbReference type="SAM" id="SignalP"/>
    </source>
</evidence>
<accession>A0A9X2XY16</accession>
<dbReference type="Proteomes" id="UP001155483">
    <property type="component" value="Unassembled WGS sequence"/>
</dbReference>
<dbReference type="Gene3D" id="2.40.128.340">
    <property type="match status" value="1"/>
</dbReference>
<feature type="signal peptide" evidence="4">
    <location>
        <begin position="1"/>
        <end position="20"/>
    </location>
</feature>
<dbReference type="InterPro" id="IPR026444">
    <property type="entry name" value="Secre_tail"/>
</dbReference>
<dbReference type="SMART" id="SM00191">
    <property type="entry name" value="Int_alpha"/>
    <property type="match status" value="5"/>
</dbReference>
<dbReference type="SUPFAM" id="SSF81296">
    <property type="entry name" value="E set domains"/>
    <property type="match status" value="12"/>
</dbReference>
<dbReference type="Gene3D" id="2.60.40.10">
    <property type="entry name" value="Immunoglobulins"/>
    <property type="match status" value="12"/>
</dbReference>
<feature type="domain" description="IPT/TIG" evidence="5">
    <location>
        <begin position="880"/>
        <end position="957"/>
    </location>
</feature>
<evidence type="ECO:0000256" key="3">
    <source>
        <dbReference type="ARBA" id="ARBA00023180"/>
    </source>
</evidence>
<keyword evidence="3" id="KW-0325">Glycoprotein</keyword>
<dbReference type="NCBIfam" id="TIGR04183">
    <property type="entry name" value="Por_Secre_tail"/>
    <property type="match status" value="1"/>
</dbReference>
<comment type="caution">
    <text evidence="6">The sequence shown here is derived from an EMBL/GenBank/DDBJ whole genome shotgun (WGS) entry which is preliminary data.</text>
</comment>
<dbReference type="SMART" id="SM00710">
    <property type="entry name" value="PbH1"/>
    <property type="match status" value="10"/>
</dbReference>
<dbReference type="InterPro" id="IPR013519">
    <property type="entry name" value="Int_alpha_beta-p"/>
</dbReference>
<protein>
    <submittedName>
        <fullName evidence="6">IPT/TIG domain-containing protein</fullName>
    </submittedName>
</protein>
<feature type="domain" description="IPT/TIG" evidence="5">
    <location>
        <begin position="641"/>
        <end position="718"/>
    </location>
</feature>
<dbReference type="Pfam" id="PF01833">
    <property type="entry name" value="TIG"/>
    <property type="match status" value="12"/>
</dbReference>
<reference evidence="6" key="2">
    <citation type="submission" date="2023-04" db="EMBL/GenBank/DDBJ databases">
        <title>Paracnuella aquatica gen. nov., sp. nov., a member of the family Chitinophagaceae isolated from a hot spring.</title>
        <authorList>
            <person name="Wang C."/>
        </authorList>
    </citation>
    <scope>NUCLEOTIDE SEQUENCE</scope>
    <source>
        <strain evidence="6">LB-8</strain>
    </source>
</reference>
<evidence type="ECO:0000256" key="1">
    <source>
        <dbReference type="ARBA" id="ARBA00022729"/>
    </source>
</evidence>
<feature type="domain" description="IPT/TIG" evidence="5">
    <location>
        <begin position="561"/>
        <end position="640"/>
    </location>
</feature>
<dbReference type="CDD" id="cd00102">
    <property type="entry name" value="IPT"/>
    <property type="match status" value="7"/>
</dbReference>
<dbReference type="Pfam" id="PF18962">
    <property type="entry name" value="Por_Secre_tail"/>
    <property type="match status" value="1"/>
</dbReference>
<feature type="domain" description="IPT/TIG" evidence="5">
    <location>
        <begin position="799"/>
        <end position="879"/>
    </location>
</feature>
<dbReference type="SUPFAM" id="SSF69318">
    <property type="entry name" value="Integrin alpha N-terminal domain"/>
    <property type="match status" value="2"/>
</dbReference>
<gene>
    <name evidence="6" type="ORF">OCK74_17355</name>
</gene>
<dbReference type="InterPro" id="IPR013783">
    <property type="entry name" value="Ig-like_fold"/>
</dbReference>
<keyword evidence="1 4" id="KW-0732">Signal</keyword>
<dbReference type="InterPro" id="IPR028994">
    <property type="entry name" value="Integrin_alpha_N"/>
</dbReference>
<dbReference type="SMART" id="SM00429">
    <property type="entry name" value="IPT"/>
    <property type="match status" value="10"/>
</dbReference>
<dbReference type="PANTHER" id="PTHR46580">
    <property type="entry name" value="SENSOR KINASE-RELATED"/>
    <property type="match status" value="1"/>
</dbReference>
<dbReference type="EMBL" id="JAOTIF010000016">
    <property type="protein sequence ID" value="MCU7550891.1"/>
    <property type="molecule type" value="Genomic_DNA"/>
</dbReference>
<feature type="domain" description="IPT/TIG" evidence="5">
    <location>
        <begin position="960"/>
        <end position="1037"/>
    </location>
</feature>
<evidence type="ECO:0000313" key="7">
    <source>
        <dbReference type="Proteomes" id="UP001155483"/>
    </source>
</evidence>
<reference evidence="6" key="1">
    <citation type="submission" date="2022-09" db="EMBL/GenBank/DDBJ databases">
        <authorList>
            <person name="Yuan C."/>
            <person name="Ke Z."/>
        </authorList>
    </citation>
    <scope>NUCLEOTIDE SEQUENCE</scope>
    <source>
        <strain evidence="6">LB-8</strain>
    </source>
</reference>
<dbReference type="InterPro" id="IPR013517">
    <property type="entry name" value="FG-GAP"/>
</dbReference>
<feature type="domain" description="IPT/TIG" evidence="5">
    <location>
        <begin position="1197"/>
        <end position="1278"/>
    </location>
</feature>
<feature type="domain" description="IPT/TIG" evidence="5">
    <location>
        <begin position="481"/>
        <end position="559"/>
    </location>
</feature>
<evidence type="ECO:0000313" key="6">
    <source>
        <dbReference type="EMBL" id="MCU7550891.1"/>
    </source>
</evidence>
<dbReference type="InterPro" id="IPR014756">
    <property type="entry name" value="Ig_E-set"/>
</dbReference>
<dbReference type="Gene3D" id="2.130.10.130">
    <property type="entry name" value="Integrin alpha, N-terminal"/>
    <property type="match status" value="3"/>
</dbReference>
<sequence>MKFCFFFLLITLLCTSQILSQPSITSFSPSSGAVGTTVIINGANFSTTPANNIVYFGAVRANVTAATATSLTVTVPNGATCQPLSVTTGNLIAWSDAPFIPTFQWGGAINNNAFFNPLPLDSVSTGNFNTEGLAIADLDGDGKPDAAVADRANNTVSLFRNRTSGNELSFYAKVDLATGKTPAFVTVGDLDGDGKFDLIVANSDINTSTVSVYKNNSTVNNLSFAAPQSIAAGTQPMALFVTDFDKDGKADIAIANVDLPGSITLLRNITSGGVISFAPKQSIAVSGTFNDVKAADLDGDKMPDLVFSNYLLNVVSVLRNTSTSGNISFATSQNYAAGSFPSGIAIGDMDADGKADVAVANLYSNTVSILKNASVSGAISFGLKPDIGSLDSPTDVTLSDVDGDGKLDLLVSDANNSTAYAVSVLKNYSTTGTISFGTKADFGITATGKIGTADFDMDGRQDFIVTSGALRGVIYKNRIGAPDITSFSPTSAAAGTTVTIYGSNFNGTTSVSFGGVAAASFTLVNSSTITAIVGANSVSGNVVVSSPMGFSSIAGFVFAAPPRITSFTPQTAVTGTTITITGTNFTNATSFSFGGVPAGSFSVVNPTTIKAIVGSGASGDVSVTTPYGAASLPGFVFTTPQPTITSFSPGFGGTGATVSIAGTHLAGATSVSFGGVPASSFVVVSNNAITATVGSGASGNVSVTTASGTDSLPGFTYIPPPAVTSFTPASAKYGTTVNITGNNLNNVTGVSFGGVPALSFSIVNATTITATVGNGASGNVVVTSPYGSSTMSGFTFLPSPTVTSFTPQSGPPGTTVTITGIDFTGATSVYFNGEPATSFTVLSSTTIQAVTGIGNTGSVQVTTPNGFGISSSYYTFIYPQPTITSFSPMSATTGDVVSITGTNFIKVQSVRFGGVAASSFVVNSSTSITATVGAGASGNVVLTTAGGQASIAGFTFVQPPPTITSFFPQYAANGHSVTITGNNFLNTTAVSFGGVSASSFVINSNTSITAIVGNGASGNIAVTTPSGSANSTFFNYDNPKITSFSPASAAAGTAVIITGSDFYNVSSVKFGGVPAASFTIHSSNSITAVVGAGNTGDVTVTTQVTTSRMGGFTFISPTPAIHSVVPSIATTGTTVKITGNKFTGATAVSFGGVTAVSFVVNSDSLITATVGAGTSGDVSVTTPLGGVTYHGFIYTNAPVITSIVPGSAPVGASVTISGFNFNPTAVGNTVYFGSVKAPVLSASSTSLVVTVPAGASYQPISITNNGLTTYSSKPFNITFTSLETLSTSAFAPKIDLALGNKPYGMAIADIDLDGKNDVAVAVGNPSNNLSLFQNTSTPDSVSFAPKKTIAYNRYPQQTIFSDIDGDGKLDMIVANGSDMNGVSIFRNTSTNNSVSFADEYLFNNLRLGNFSVAAGDLDGDGKVDLAVLSQYSKEIYICKNTGQPGIISFASPIVRSVNGMGSNIIITDMDLDAKPDLVISTVVGNGSPYGSLFIYRNTSSATAISFDAAKDFSTSGSAASLAIADIDSDGKSDVIVTNLYLNTFSYLRNVSSVGNIALESKLEFLTSQHPSGITVADLDGNNKPEVVISNNGNSTVSVFSNTSSNNTLSFAPKFQITTGDGPYTVTVGDMDADGKPDILTTNQNDGSFSVIRSLVDGFFVRSFVPTSGGAGTIVTIKGTHFTNVTDVSFGGVAASSFTVVNDSTITAVVANGSTGSVRVKTAAGEDSLQTFTYTCDSVKGPVPVISLIRDSVLVSSQANYYQWYYNNNKLPNAISNSLVFKNAGFYHVETSADRTCWIPSFDYPVLIGRSTTQDSLQLYVYPNPSTGNCIAYVKLPQVGTSVAYVQVFNVTGVQVFQTSKLIFYGNEIRIPFTISAKGTYFVKMVVNNKVVQQSIIII</sequence>
<evidence type="ECO:0000256" key="2">
    <source>
        <dbReference type="ARBA" id="ARBA00022737"/>
    </source>
</evidence>
<dbReference type="InterPro" id="IPR002909">
    <property type="entry name" value="IPT_dom"/>
</dbReference>
<name>A0A9X2XY16_9BACT</name>
<dbReference type="Pfam" id="PF13517">
    <property type="entry name" value="FG-GAP_3"/>
    <property type="match status" value="6"/>
</dbReference>
<keyword evidence="7" id="KW-1185">Reference proteome</keyword>
<evidence type="ECO:0000259" key="5">
    <source>
        <dbReference type="SMART" id="SM00429"/>
    </source>
</evidence>
<feature type="domain" description="IPT/TIG" evidence="5">
    <location>
        <begin position="720"/>
        <end position="797"/>
    </location>
</feature>
<dbReference type="InterPro" id="IPR006626">
    <property type="entry name" value="PbH1"/>
</dbReference>
<organism evidence="6 7">
    <name type="scientific">Paraflavisolibacter caeni</name>
    <dbReference type="NCBI Taxonomy" id="2982496"/>
    <lineage>
        <taxon>Bacteria</taxon>
        <taxon>Pseudomonadati</taxon>
        <taxon>Bacteroidota</taxon>
        <taxon>Chitinophagia</taxon>
        <taxon>Chitinophagales</taxon>
        <taxon>Chitinophagaceae</taxon>
        <taxon>Paraflavisolibacter</taxon>
    </lineage>
</organism>
<proteinExistence type="predicted"/>
<dbReference type="RefSeq" id="WP_279298330.1">
    <property type="nucleotide sequence ID" value="NZ_JAOTIF010000016.1"/>
</dbReference>
<feature type="domain" description="IPT/TIG" evidence="5">
    <location>
        <begin position="21"/>
        <end position="102"/>
    </location>
</feature>
<feature type="domain" description="IPT/TIG" evidence="5">
    <location>
        <begin position="1038"/>
        <end position="1115"/>
    </location>
</feature>
<keyword evidence="2" id="KW-0677">Repeat</keyword>
<feature type="chain" id="PRO_5040911798" evidence="4">
    <location>
        <begin position="21"/>
        <end position="1898"/>
    </location>
</feature>